<keyword evidence="1 5" id="KW-0436">Ligase</keyword>
<reference evidence="8 9" key="1">
    <citation type="submission" date="2019-03" db="EMBL/GenBank/DDBJ databases">
        <title>Genomic Encyclopedia of Type Strains, Phase IV (KMG-IV): sequencing the most valuable type-strain genomes for metagenomic binning, comparative biology and taxonomic classification.</title>
        <authorList>
            <person name="Goeker M."/>
        </authorList>
    </citation>
    <scope>NUCLEOTIDE SEQUENCE [LARGE SCALE GENOMIC DNA]</scope>
    <source>
        <strain evidence="8 9">DSM 19377</strain>
    </source>
</reference>
<comment type="function">
    <text evidence="5">Catalyzes the ATP-dependent conversion of 5-aminoimidazole ribonucleotide (AIR) and HCO(3)(-) to N5-carboxyaminoimidazole ribonucleotide (N5-CAIR).</text>
</comment>
<dbReference type="Gene3D" id="3.40.50.20">
    <property type="match status" value="1"/>
</dbReference>
<evidence type="ECO:0000313" key="8">
    <source>
        <dbReference type="EMBL" id="TCP24097.1"/>
    </source>
</evidence>
<dbReference type="Pfam" id="PF02222">
    <property type="entry name" value="ATP-grasp"/>
    <property type="match status" value="1"/>
</dbReference>
<proteinExistence type="inferred from homology"/>
<keyword evidence="4 5" id="KW-0067">ATP-binding</keyword>
<feature type="binding site" evidence="5">
    <location>
        <begin position="268"/>
        <end position="269"/>
    </location>
    <ligand>
        <name>ATP</name>
        <dbReference type="ChEBI" id="CHEBI:30616"/>
    </ligand>
</feature>
<comment type="function">
    <text evidence="6">Catalyzes the ATP-dependent conversion of 5-aminoimidazole ribonucleotide (AIR) and HCO(3)- to N5-carboxyaminoimidazole ribonucleotide (N5-CAIR).</text>
</comment>
<dbReference type="GO" id="GO:0004638">
    <property type="term" value="F:phosphoribosylaminoimidazole carboxylase activity"/>
    <property type="evidence" value="ECO:0007669"/>
    <property type="project" value="InterPro"/>
</dbReference>
<dbReference type="EC" id="6.3.4.18" evidence="5 6"/>
<evidence type="ECO:0000256" key="2">
    <source>
        <dbReference type="ARBA" id="ARBA00022741"/>
    </source>
</evidence>
<dbReference type="FunFam" id="3.30.1490.20:FF:000015">
    <property type="entry name" value="N5-carboxyaminoimidazole ribonucleotide synthase"/>
    <property type="match status" value="1"/>
</dbReference>
<dbReference type="InterPro" id="IPR005875">
    <property type="entry name" value="PurK"/>
</dbReference>
<dbReference type="SUPFAM" id="SSF52440">
    <property type="entry name" value="PreATP-grasp domain"/>
    <property type="match status" value="1"/>
</dbReference>
<dbReference type="GO" id="GO:0034028">
    <property type="term" value="F:5-(carboxyamino)imidazole ribonucleotide synthase activity"/>
    <property type="evidence" value="ECO:0007669"/>
    <property type="project" value="UniProtKB-UniRule"/>
</dbReference>
<dbReference type="InterPro" id="IPR011761">
    <property type="entry name" value="ATP-grasp"/>
</dbReference>
<name>A0A4R2NQP3_9BACL</name>
<dbReference type="RefSeq" id="WP_132747150.1">
    <property type="nucleotide sequence ID" value="NZ_SLXK01000027.1"/>
</dbReference>
<gene>
    <name evidence="5 6" type="primary">purK</name>
    <name evidence="8" type="ORF">EV207_12721</name>
</gene>
<dbReference type="NCBIfam" id="TIGR01161">
    <property type="entry name" value="purK"/>
    <property type="match status" value="1"/>
</dbReference>
<comment type="similarity">
    <text evidence="5 6">Belongs to the PurK/PurT family.</text>
</comment>
<evidence type="ECO:0000313" key="9">
    <source>
        <dbReference type="Proteomes" id="UP000295416"/>
    </source>
</evidence>
<dbReference type="InterPro" id="IPR054350">
    <property type="entry name" value="PurT/PurK_preATP-grasp"/>
</dbReference>
<dbReference type="PROSITE" id="PS50975">
    <property type="entry name" value="ATP_GRASP"/>
    <property type="match status" value="1"/>
</dbReference>
<dbReference type="GO" id="GO:0005524">
    <property type="term" value="F:ATP binding"/>
    <property type="evidence" value="ECO:0007669"/>
    <property type="project" value="UniProtKB-UniRule"/>
</dbReference>
<dbReference type="GO" id="GO:0046872">
    <property type="term" value="F:metal ion binding"/>
    <property type="evidence" value="ECO:0007669"/>
    <property type="project" value="InterPro"/>
</dbReference>
<dbReference type="InterPro" id="IPR011054">
    <property type="entry name" value="Rudment_hybrid_motif"/>
</dbReference>
<dbReference type="UniPathway" id="UPA00074">
    <property type="reaction ID" value="UER00942"/>
</dbReference>
<dbReference type="InterPro" id="IPR016185">
    <property type="entry name" value="PreATP-grasp_dom_sf"/>
</dbReference>
<protein>
    <recommendedName>
        <fullName evidence="5 6">N5-carboxyaminoimidazole ribonucleotide synthase</fullName>
        <shortName evidence="5 6">N5-CAIR synthase</shortName>
        <ecNumber evidence="5 6">6.3.4.18</ecNumber>
    </recommendedName>
    <alternativeName>
        <fullName evidence="5 6">5-(carboxyamino)imidazole ribonucleotide synthetase</fullName>
    </alternativeName>
</protein>
<dbReference type="GO" id="GO:0006189">
    <property type="term" value="P:'de novo' IMP biosynthetic process"/>
    <property type="evidence" value="ECO:0007669"/>
    <property type="project" value="UniProtKB-UniRule"/>
</dbReference>
<evidence type="ECO:0000256" key="4">
    <source>
        <dbReference type="ARBA" id="ARBA00022840"/>
    </source>
</evidence>
<evidence type="ECO:0000259" key="7">
    <source>
        <dbReference type="PROSITE" id="PS50975"/>
    </source>
</evidence>
<dbReference type="OrthoDB" id="9804625at2"/>
<feature type="binding site" evidence="5">
    <location>
        <begin position="183"/>
        <end position="186"/>
    </location>
    <ligand>
        <name>ATP</name>
        <dbReference type="ChEBI" id="CHEBI:30616"/>
    </ligand>
</feature>
<dbReference type="NCBIfam" id="NF004676">
    <property type="entry name" value="PRK06019.1-2"/>
    <property type="match status" value="1"/>
</dbReference>
<accession>A0A4R2NQP3</accession>
<dbReference type="EMBL" id="SLXK01000027">
    <property type="protein sequence ID" value="TCP24097.1"/>
    <property type="molecule type" value="Genomic_DNA"/>
</dbReference>
<dbReference type="Gene3D" id="3.30.470.20">
    <property type="entry name" value="ATP-grasp fold, B domain"/>
    <property type="match status" value="1"/>
</dbReference>
<comment type="caution">
    <text evidence="8">The sequence shown here is derived from an EMBL/GenBank/DDBJ whole genome shotgun (WGS) entry which is preliminary data.</text>
</comment>
<dbReference type="InterPro" id="IPR003135">
    <property type="entry name" value="ATP-grasp_carboxylate-amine"/>
</dbReference>
<dbReference type="Proteomes" id="UP000295416">
    <property type="component" value="Unassembled WGS sequence"/>
</dbReference>
<feature type="binding site" evidence="5">
    <location>
        <position position="214"/>
    </location>
    <ligand>
        <name>ATP</name>
        <dbReference type="ChEBI" id="CHEBI:30616"/>
    </ligand>
</feature>
<keyword evidence="9" id="KW-1185">Reference proteome</keyword>
<feature type="binding site" evidence="5">
    <location>
        <position position="107"/>
    </location>
    <ligand>
        <name>ATP</name>
        <dbReference type="ChEBI" id="CHEBI:30616"/>
    </ligand>
</feature>
<dbReference type="GO" id="GO:0005829">
    <property type="term" value="C:cytosol"/>
    <property type="evidence" value="ECO:0007669"/>
    <property type="project" value="TreeGrafter"/>
</dbReference>
<keyword evidence="2 5" id="KW-0547">Nucleotide-binding</keyword>
<dbReference type="NCBIfam" id="NF004675">
    <property type="entry name" value="PRK06019.1-1"/>
    <property type="match status" value="1"/>
</dbReference>
<dbReference type="FunFam" id="3.40.50.20:FF:000016">
    <property type="entry name" value="N5-carboxyaminoimidazole ribonucleotide synthase"/>
    <property type="match status" value="1"/>
</dbReference>
<feature type="domain" description="ATP-grasp" evidence="7">
    <location>
        <begin position="111"/>
        <end position="298"/>
    </location>
</feature>
<dbReference type="HAMAP" id="MF_01928">
    <property type="entry name" value="PurK"/>
    <property type="match status" value="1"/>
</dbReference>
<dbReference type="InterPro" id="IPR040686">
    <property type="entry name" value="PurK_C"/>
</dbReference>
<comment type="subunit">
    <text evidence="5 6">Homodimer.</text>
</comment>
<dbReference type="SUPFAM" id="SSF51246">
    <property type="entry name" value="Rudiment single hybrid motif"/>
    <property type="match status" value="1"/>
</dbReference>
<dbReference type="Pfam" id="PF22660">
    <property type="entry name" value="RS_preATP-grasp-like"/>
    <property type="match status" value="1"/>
</dbReference>
<sequence length="383" mass="42189">MKKHILPGETIGILGGGQLGRMMAISAKEMGFRVAVLDPKADNPCAQVSDHAILTDYDDPNGAKQLADETSVITYEFENVDLGTVGYLEKHAFLPQGGELLKMTKDRINEKNTISSHDIAVAPYHPVKSLNDLEEAYAEIGLPAVLKTCQGGYDGKGQYVLRTEADLDDVRPLLNGDTPFVFEKWLTFEKEISVIVTRSTQGETAVFPVAENIHRNNILHHTIVPARISDTVQKKAEALAVKLAEKIDLIGTLAVEMFLTQDGSIYVNECAPRPHNSGHFSINACITSQFRQHIRAICGWPLGSTALLKPVIMVNILGQHLQPVLDVIDQFADVHLHLYGKDEAKTDRKMGHVTILADTVDEAIEKAESLGVWKIKDRVEISK</sequence>
<dbReference type="InterPro" id="IPR013815">
    <property type="entry name" value="ATP_grasp_subdomain_1"/>
</dbReference>
<feature type="binding site" evidence="5">
    <location>
        <position position="191"/>
    </location>
    <ligand>
        <name>ATP</name>
        <dbReference type="ChEBI" id="CHEBI:30616"/>
    </ligand>
</feature>
<keyword evidence="3 5" id="KW-0658">Purine biosynthesis</keyword>
<evidence type="ECO:0000256" key="5">
    <source>
        <dbReference type="HAMAP-Rule" id="MF_01928"/>
    </source>
</evidence>
<evidence type="ECO:0000256" key="3">
    <source>
        <dbReference type="ARBA" id="ARBA00022755"/>
    </source>
</evidence>
<evidence type="ECO:0000256" key="1">
    <source>
        <dbReference type="ARBA" id="ARBA00022598"/>
    </source>
</evidence>
<evidence type="ECO:0000256" key="6">
    <source>
        <dbReference type="RuleBase" id="RU361200"/>
    </source>
</evidence>
<dbReference type="FunFam" id="3.30.470.20:FF:000029">
    <property type="entry name" value="N5-carboxyaminoimidazole ribonucleotide synthase"/>
    <property type="match status" value="1"/>
</dbReference>
<dbReference type="NCBIfam" id="NF004679">
    <property type="entry name" value="PRK06019.1-5"/>
    <property type="match status" value="1"/>
</dbReference>
<comment type="pathway">
    <text evidence="5 6">Purine metabolism; IMP biosynthesis via de novo pathway; 5-amino-1-(5-phospho-D-ribosyl)imidazole-4-carboxylate from 5-amino-1-(5-phospho-D-ribosyl)imidazole (N5-CAIR route): step 1/2.</text>
</comment>
<dbReference type="PANTHER" id="PTHR11609:SF5">
    <property type="entry name" value="PHOSPHORIBOSYLAMINOIMIDAZOLE CARBOXYLASE"/>
    <property type="match status" value="1"/>
</dbReference>
<dbReference type="SUPFAM" id="SSF56059">
    <property type="entry name" value="Glutathione synthetase ATP-binding domain-like"/>
    <property type="match status" value="1"/>
</dbReference>
<feature type="binding site" evidence="5">
    <location>
        <position position="147"/>
    </location>
    <ligand>
        <name>ATP</name>
        <dbReference type="ChEBI" id="CHEBI:30616"/>
    </ligand>
</feature>
<dbReference type="PANTHER" id="PTHR11609">
    <property type="entry name" value="PURINE BIOSYNTHESIS PROTEIN 6/7, PUR6/7"/>
    <property type="match status" value="1"/>
</dbReference>
<dbReference type="AlphaFoldDB" id="A0A4R2NQP3"/>
<feature type="binding site" evidence="5">
    <location>
        <begin position="152"/>
        <end position="158"/>
    </location>
    <ligand>
        <name>ATP</name>
        <dbReference type="ChEBI" id="CHEBI:30616"/>
    </ligand>
</feature>
<dbReference type="Pfam" id="PF17769">
    <property type="entry name" value="PurK_C"/>
    <property type="match status" value="1"/>
</dbReference>
<comment type="catalytic activity">
    <reaction evidence="5 6">
        <text>5-amino-1-(5-phospho-beta-D-ribosyl)imidazole + hydrogencarbonate + ATP = 5-carboxyamino-1-(5-phospho-D-ribosyl)imidazole + ADP + phosphate + 2 H(+)</text>
        <dbReference type="Rhea" id="RHEA:19317"/>
        <dbReference type="ChEBI" id="CHEBI:15378"/>
        <dbReference type="ChEBI" id="CHEBI:17544"/>
        <dbReference type="ChEBI" id="CHEBI:30616"/>
        <dbReference type="ChEBI" id="CHEBI:43474"/>
        <dbReference type="ChEBI" id="CHEBI:58730"/>
        <dbReference type="ChEBI" id="CHEBI:137981"/>
        <dbReference type="ChEBI" id="CHEBI:456216"/>
        <dbReference type="EC" id="6.3.4.18"/>
    </reaction>
</comment>
<dbReference type="Gene3D" id="3.30.1490.20">
    <property type="entry name" value="ATP-grasp fold, A domain"/>
    <property type="match status" value="1"/>
</dbReference>
<organism evidence="8 9">
    <name type="scientific">Scopulibacillus darangshiensis</name>
    <dbReference type="NCBI Taxonomy" id="442528"/>
    <lineage>
        <taxon>Bacteria</taxon>
        <taxon>Bacillati</taxon>
        <taxon>Bacillota</taxon>
        <taxon>Bacilli</taxon>
        <taxon>Bacillales</taxon>
        <taxon>Sporolactobacillaceae</taxon>
        <taxon>Scopulibacillus</taxon>
    </lineage>
</organism>